<dbReference type="GO" id="GO:0005737">
    <property type="term" value="C:cytoplasm"/>
    <property type="evidence" value="ECO:0007669"/>
    <property type="project" value="TreeGrafter"/>
</dbReference>
<accession>A0AAD9VP28</accession>
<dbReference type="Pfam" id="PF02996">
    <property type="entry name" value="Prefoldin"/>
    <property type="match status" value="1"/>
</dbReference>
<keyword evidence="4" id="KW-1185">Reference proteome</keyword>
<reference evidence="3" key="2">
    <citation type="journal article" date="2023" name="Commun. Biol.">
        <title>Intrasexual cuticular hydrocarbon dimorphism in a wasp sheds light on hydrocarbon biosynthesis genes in Hymenoptera.</title>
        <authorList>
            <person name="Moris V.C."/>
            <person name="Podsiadlowski L."/>
            <person name="Martin S."/>
            <person name="Oeyen J.P."/>
            <person name="Donath A."/>
            <person name="Petersen M."/>
            <person name="Wilbrandt J."/>
            <person name="Misof B."/>
            <person name="Liedtke D."/>
            <person name="Thamm M."/>
            <person name="Scheiner R."/>
            <person name="Schmitt T."/>
            <person name="Niehuis O."/>
        </authorList>
    </citation>
    <scope>NUCLEOTIDE SEQUENCE</scope>
    <source>
        <strain evidence="3">GBR_01_08_01A</strain>
    </source>
</reference>
<dbReference type="GO" id="GO:1990114">
    <property type="term" value="P:RNA polymerase II core complex assembly"/>
    <property type="evidence" value="ECO:0007669"/>
    <property type="project" value="TreeGrafter"/>
</dbReference>
<evidence type="ECO:0008006" key="5">
    <source>
        <dbReference type="Google" id="ProtNLM"/>
    </source>
</evidence>
<dbReference type="PANTHER" id="PTHR12674:SF2">
    <property type="entry name" value="PREFOLDIN SUBUNIT 5"/>
    <property type="match status" value="1"/>
</dbReference>
<name>A0AAD9VP28_9HYME</name>
<reference evidence="3" key="1">
    <citation type="submission" date="2021-08" db="EMBL/GenBank/DDBJ databases">
        <authorList>
            <person name="Misof B."/>
            <person name="Oliver O."/>
            <person name="Podsiadlowski L."/>
            <person name="Donath A."/>
            <person name="Peters R."/>
            <person name="Mayer C."/>
            <person name="Rust J."/>
            <person name="Gunkel S."/>
            <person name="Lesny P."/>
            <person name="Martin S."/>
            <person name="Oeyen J.P."/>
            <person name="Petersen M."/>
            <person name="Panagiotis P."/>
            <person name="Wilbrandt J."/>
            <person name="Tanja T."/>
        </authorList>
    </citation>
    <scope>NUCLEOTIDE SEQUENCE</scope>
    <source>
        <strain evidence="3">GBR_01_08_01A</strain>
        <tissue evidence="3">Thorax + abdomen</tissue>
    </source>
</reference>
<evidence type="ECO:0000256" key="1">
    <source>
        <dbReference type="ARBA" id="ARBA00010048"/>
    </source>
</evidence>
<dbReference type="GO" id="GO:1990113">
    <property type="term" value="P:RNA polymerase I assembly"/>
    <property type="evidence" value="ECO:0007669"/>
    <property type="project" value="TreeGrafter"/>
</dbReference>
<keyword evidence="2" id="KW-0143">Chaperone</keyword>
<comment type="caution">
    <text evidence="3">The sequence shown here is derived from an EMBL/GenBank/DDBJ whole genome shotgun (WGS) entry which is preliminary data.</text>
</comment>
<dbReference type="FunFam" id="1.10.287.370:FF:000004">
    <property type="entry name" value="Probable prefoldin subunit 5"/>
    <property type="match status" value="1"/>
</dbReference>
<dbReference type="InterPro" id="IPR011599">
    <property type="entry name" value="PFD_alpha_archaea"/>
</dbReference>
<dbReference type="Gene3D" id="1.10.287.370">
    <property type="match status" value="1"/>
</dbReference>
<sequence length="161" mass="18224">MSEISLTEGQQMQQIDISNLNLQQLMQLKQQIDQELTVFQDSLHTLKLAQSKFQESGSCLDKVTPEVEGKEILVPLTGSMYVTGKLADTNNVLVDIGTGYYAQKNVDDAKDYFKRRVECVTEQMEKIQHIGLEKSKIRDATMSIIEMKLQSQIGKEIAEHT</sequence>
<proteinExistence type="inferred from homology"/>
<dbReference type="Proteomes" id="UP001258017">
    <property type="component" value="Unassembled WGS sequence"/>
</dbReference>
<dbReference type="GO" id="GO:0006457">
    <property type="term" value="P:protein folding"/>
    <property type="evidence" value="ECO:0007669"/>
    <property type="project" value="InterPro"/>
</dbReference>
<dbReference type="SUPFAM" id="SSF46579">
    <property type="entry name" value="Prefoldin"/>
    <property type="match status" value="1"/>
</dbReference>
<dbReference type="NCBIfam" id="TIGR00293">
    <property type="entry name" value="prefoldin subunit alpha"/>
    <property type="match status" value="1"/>
</dbReference>
<dbReference type="GO" id="GO:0051082">
    <property type="term" value="F:unfolded protein binding"/>
    <property type="evidence" value="ECO:0007669"/>
    <property type="project" value="InterPro"/>
</dbReference>
<evidence type="ECO:0000313" key="3">
    <source>
        <dbReference type="EMBL" id="KAK2581479.1"/>
    </source>
</evidence>
<dbReference type="GO" id="GO:1990115">
    <property type="term" value="P:RNA polymerase III assembly"/>
    <property type="evidence" value="ECO:0007669"/>
    <property type="project" value="TreeGrafter"/>
</dbReference>
<evidence type="ECO:0000313" key="4">
    <source>
        <dbReference type="Proteomes" id="UP001258017"/>
    </source>
</evidence>
<comment type="similarity">
    <text evidence="1">Belongs to the prefoldin subunit alpha family.</text>
</comment>
<dbReference type="InterPro" id="IPR004127">
    <property type="entry name" value="Prefoldin_subunit_alpha"/>
</dbReference>
<dbReference type="InterPro" id="IPR009053">
    <property type="entry name" value="Prefoldin"/>
</dbReference>
<evidence type="ECO:0000256" key="2">
    <source>
        <dbReference type="ARBA" id="ARBA00023186"/>
    </source>
</evidence>
<gene>
    <name evidence="3" type="ORF">KPH14_005145</name>
</gene>
<dbReference type="CDD" id="cd23157">
    <property type="entry name" value="Prefoldin_5"/>
    <property type="match status" value="1"/>
</dbReference>
<dbReference type="AlphaFoldDB" id="A0AAD9VP28"/>
<dbReference type="PANTHER" id="PTHR12674">
    <property type="entry name" value="PREFOLDIN SUBUNIT 5"/>
    <property type="match status" value="1"/>
</dbReference>
<organism evidence="3 4">
    <name type="scientific">Odynerus spinipes</name>
    <dbReference type="NCBI Taxonomy" id="1348599"/>
    <lineage>
        <taxon>Eukaryota</taxon>
        <taxon>Metazoa</taxon>
        <taxon>Ecdysozoa</taxon>
        <taxon>Arthropoda</taxon>
        <taxon>Hexapoda</taxon>
        <taxon>Insecta</taxon>
        <taxon>Pterygota</taxon>
        <taxon>Neoptera</taxon>
        <taxon>Endopterygota</taxon>
        <taxon>Hymenoptera</taxon>
        <taxon>Apocrita</taxon>
        <taxon>Aculeata</taxon>
        <taxon>Vespoidea</taxon>
        <taxon>Vespidae</taxon>
        <taxon>Eumeninae</taxon>
        <taxon>Odynerus</taxon>
    </lineage>
</organism>
<dbReference type="GO" id="GO:0016272">
    <property type="term" value="C:prefoldin complex"/>
    <property type="evidence" value="ECO:0007669"/>
    <property type="project" value="InterPro"/>
</dbReference>
<protein>
    <recommendedName>
        <fullName evidence="5">Prefoldin subunit 5</fullName>
    </recommendedName>
</protein>
<dbReference type="EMBL" id="JAIFRP010000039">
    <property type="protein sequence ID" value="KAK2581479.1"/>
    <property type="molecule type" value="Genomic_DNA"/>
</dbReference>